<sequence>METTPQEANITKAADRLLAPDDSNSDCYSDQEAELNDSWDSDVMEQQISSMKEDSVERENTVSPRDLESSELELPEDVVMALKLAPEHHKVFLPNLNSVQEDNAVLRQHVITQDWDSGNTLDLWSAQTSEGFWPWKDEVFLYMGLIPTIAAATMEVQDTKSLSATVAATIVVIRYFKSIEGKDGFSWEDCTSRASSWLAGQIEPSQFASLLDQADGLILYGSHLYGSYSYNSDQDTESISVTVATVAIRRSKSIPRKDGGPWDVYTSRASSWLAGQTKPSQLASLLDQAGDLV</sequence>
<dbReference type="EMBL" id="MCFF01000004">
    <property type="protein sequence ID" value="ORZ27415.1"/>
    <property type="molecule type" value="Genomic_DNA"/>
</dbReference>
<evidence type="ECO:0000256" key="1">
    <source>
        <dbReference type="SAM" id="MobiDB-lite"/>
    </source>
</evidence>
<dbReference type="RefSeq" id="XP_021885142.1">
    <property type="nucleotide sequence ID" value="XM_022028492.1"/>
</dbReference>
<name>A0A1Y2GYR5_9FUNG</name>
<gene>
    <name evidence="2" type="ORF">BCR41DRAFT_392741</name>
</gene>
<proteinExistence type="predicted"/>
<protein>
    <submittedName>
        <fullName evidence="2">Uncharacterized protein</fullName>
    </submittedName>
</protein>
<organism evidence="2 3">
    <name type="scientific">Lobosporangium transversale</name>
    <dbReference type="NCBI Taxonomy" id="64571"/>
    <lineage>
        <taxon>Eukaryota</taxon>
        <taxon>Fungi</taxon>
        <taxon>Fungi incertae sedis</taxon>
        <taxon>Mucoromycota</taxon>
        <taxon>Mortierellomycotina</taxon>
        <taxon>Mortierellomycetes</taxon>
        <taxon>Mortierellales</taxon>
        <taxon>Mortierellaceae</taxon>
        <taxon>Lobosporangium</taxon>
    </lineage>
</organism>
<dbReference type="Proteomes" id="UP000193648">
    <property type="component" value="Unassembled WGS sequence"/>
</dbReference>
<keyword evidence="3" id="KW-1185">Reference proteome</keyword>
<reference evidence="2 3" key="1">
    <citation type="submission" date="2016-07" db="EMBL/GenBank/DDBJ databases">
        <title>Pervasive Adenine N6-methylation of Active Genes in Fungi.</title>
        <authorList>
            <consortium name="DOE Joint Genome Institute"/>
            <person name="Mondo S.J."/>
            <person name="Dannebaum R.O."/>
            <person name="Kuo R.C."/>
            <person name="Labutti K."/>
            <person name="Haridas S."/>
            <person name="Kuo A."/>
            <person name="Salamov A."/>
            <person name="Ahrendt S.R."/>
            <person name="Lipzen A."/>
            <person name="Sullivan W."/>
            <person name="Andreopoulos W.B."/>
            <person name="Clum A."/>
            <person name="Lindquist E."/>
            <person name="Daum C."/>
            <person name="Ramamoorthy G.K."/>
            <person name="Gryganskyi A."/>
            <person name="Culley D."/>
            <person name="Magnuson J.K."/>
            <person name="James T.Y."/>
            <person name="O'Malley M.A."/>
            <person name="Stajich J.E."/>
            <person name="Spatafora J.W."/>
            <person name="Visel A."/>
            <person name="Grigoriev I.V."/>
        </authorList>
    </citation>
    <scope>NUCLEOTIDE SEQUENCE [LARGE SCALE GENOMIC DNA]</scope>
    <source>
        <strain evidence="2 3">NRRL 3116</strain>
    </source>
</reference>
<accession>A0A1Y2GYR5</accession>
<dbReference type="GeneID" id="33570335"/>
<dbReference type="AlphaFoldDB" id="A0A1Y2GYR5"/>
<dbReference type="OrthoDB" id="2422818at2759"/>
<feature type="region of interest" description="Disordered" evidence="1">
    <location>
        <begin position="1"/>
        <end position="70"/>
    </location>
</feature>
<dbReference type="InParanoid" id="A0A1Y2GYR5"/>
<feature type="compositionally biased region" description="Acidic residues" evidence="1">
    <location>
        <begin position="29"/>
        <end position="43"/>
    </location>
</feature>
<evidence type="ECO:0000313" key="2">
    <source>
        <dbReference type="EMBL" id="ORZ27415.1"/>
    </source>
</evidence>
<comment type="caution">
    <text evidence="2">The sequence shown here is derived from an EMBL/GenBank/DDBJ whole genome shotgun (WGS) entry which is preliminary data.</text>
</comment>
<evidence type="ECO:0000313" key="3">
    <source>
        <dbReference type="Proteomes" id="UP000193648"/>
    </source>
</evidence>
<feature type="compositionally biased region" description="Basic and acidic residues" evidence="1">
    <location>
        <begin position="51"/>
        <end position="68"/>
    </location>
</feature>